<sequence length="442" mass="50304">MLRISVNSCCRSLLKLNTVQSNTTCRSIHIVRRSRHTIFKNSLLLDSNRFDSHILNAFFVRHASTNGTVVNDTKEVPEVIRIDLTNHTTVNKDDQLFEIPESTLHVCSWILDIPTPVDEVVTVVQKVHANGEVMFESLGLGGYSPVGIVQTCMEWLHISYNLPWWTTIAIGTLAVRIFMFPLVINSQRYSAKMSMYFPQITKLQQGLTDARMSGDQYQAAVYTNELYQLMKEKGLSPWKSLVPMLVQAPVFLSFVLALKKMADLPVESLKTGGLWWFQNLTVPDPYYLLPLITSGTLYITIEVGTDTLAASSMGMLKYALRCIPLITLPFSTSFTSAVLVYWTMSNFFSLIQVGLLRIERVRKFFNLPKIVRHKPTDVIARKGFMKGMKESWENIKITKQIAERDRADMIKFNNAGRGPIIKTYTYDPTKQIKQAKILTKNK</sequence>
<protein>
    <recommendedName>
        <fullName evidence="11">Membrane insertase YidC/Oxa/ALB C-terminal domain-containing protein</fullName>
    </recommendedName>
</protein>
<evidence type="ECO:0000313" key="13">
    <source>
        <dbReference type="Proteomes" id="UP000600918"/>
    </source>
</evidence>
<dbReference type="InterPro" id="IPR028055">
    <property type="entry name" value="YidC/Oxa/ALB_C"/>
</dbReference>
<dbReference type="GO" id="GO:0032979">
    <property type="term" value="P:protein insertion into mitochondrial inner membrane from matrix"/>
    <property type="evidence" value="ECO:0007669"/>
    <property type="project" value="TreeGrafter"/>
</dbReference>
<dbReference type="AlphaFoldDB" id="A0A834NX10"/>
<evidence type="ECO:0000256" key="1">
    <source>
        <dbReference type="ARBA" id="ARBA00004448"/>
    </source>
</evidence>
<dbReference type="PANTHER" id="PTHR12428">
    <property type="entry name" value="OXA1"/>
    <property type="match status" value="1"/>
</dbReference>
<evidence type="ECO:0000256" key="9">
    <source>
        <dbReference type="RuleBase" id="RU003945"/>
    </source>
</evidence>
<comment type="caution">
    <text evidence="12">The sequence shown here is derived from an EMBL/GenBank/DDBJ whole genome shotgun (WGS) entry which is preliminary data.</text>
</comment>
<proteinExistence type="inferred from homology"/>
<keyword evidence="4" id="KW-0999">Mitochondrion inner membrane</keyword>
<evidence type="ECO:0000256" key="6">
    <source>
        <dbReference type="ARBA" id="ARBA00022989"/>
    </source>
</evidence>
<keyword evidence="6 10" id="KW-1133">Transmembrane helix</keyword>
<accession>A0A834NX10</accession>
<evidence type="ECO:0000256" key="3">
    <source>
        <dbReference type="ARBA" id="ARBA00022692"/>
    </source>
</evidence>
<dbReference type="NCBIfam" id="TIGR03592">
    <property type="entry name" value="yidC_oxa1_cterm"/>
    <property type="match status" value="1"/>
</dbReference>
<keyword evidence="7" id="KW-0496">Mitochondrion</keyword>
<evidence type="ECO:0000313" key="12">
    <source>
        <dbReference type="EMBL" id="KAF7420130.1"/>
    </source>
</evidence>
<evidence type="ECO:0000256" key="4">
    <source>
        <dbReference type="ARBA" id="ARBA00022792"/>
    </source>
</evidence>
<name>A0A834NX10_VESPE</name>
<evidence type="ECO:0000256" key="10">
    <source>
        <dbReference type="SAM" id="Phobius"/>
    </source>
</evidence>
<evidence type="ECO:0000256" key="2">
    <source>
        <dbReference type="ARBA" id="ARBA00009877"/>
    </source>
</evidence>
<dbReference type="EMBL" id="JACSDY010000009">
    <property type="protein sequence ID" value="KAF7420130.1"/>
    <property type="molecule type" value="Genomic_DNA"/>
</dbReference>
<dbReference type="InterPro" id="IPR001708">
    <property type="entry name" value="YidC/ALB3/OXA1/COX18"/>
</dbReference>
<organism evidence="12 13">
    <name type="scientific">Vespula pensylvanica</name>
    <name type="common">Western yellow jacket</name>
    <name type="synonym">Wasp</name>
    <dbReference type="NCBI Taxonomy" id="30213"/>
    <lineage>
        <taxon>Eukaryota</taxon>
        <taxon>Metazoa</taxon>
        <taxon>Ecdysozoa</taxon>
        <taxon>Arthropoda</taxon>
        <taxon>Hexapoda</taxon>
        <taxon>Insecta</taxon>
        <taxon>Pterygota</taxon>
        <taxon>Neoptera</taxon>
        <taxon>Endopterygota</taxon>
        <taxon>Hymenoptera</taxon>
        <taxon>Apocrita</taxon>
        <taxon>Aculeata</taxon>
        <taxon>Vespoidea</taxon>
        <taxon>Vespidae</taxon>
        <taxon>Vespinae</taxon>
        <taxon>Vespula</taxon>
    </lineage>
</organism>
<dbReference type="CDD" id="cd20069">
    <property type="entry name" value="5TM_Oxa1-like"/>
    <property type="match status" value="1"/>
</dbReference>
<comment type="subcellular location">
    <subcellularLocation>
        <location evidence="9">Membrane</location>
        <topology evidence="9">Multi-pass membrane protein</topology>
    </subcellularLocation>
    <subcellularLocation>
        <location evidence="1">Mitochondrion inner membrane</location>
        <topology evidence="1">Multi-pass membrane protein</topology>
    </subcellularLocation>
</comment>
<evidence type="ECO:0000256" key="8">
    <source>
        <dbReference type="ARBA" id="ARBA00023136"/>
    </source>
</evidence>
<dbReference type="GO" id="GO:0032977">
    <property type="term" value="F:membrane insertase activity"/>
    <property type="evidence" value="ECO:0007669"/>
    <property type="project" value="InterPro"/>
</dbReference>
<feature type="domain" description="Membrane insertase YidC/Oxa/ALB C-terminal" evidence="11">
    <location>
        <begin position="164"/>
        <end position="353"/>
    </location>
</feature>
<dbReference type="Proteomes" id="UP000600918">
    <property type="component" value="Unassembled WGS sequence"/>
</dbReference>
<comment type="similarity">
    <text evidence="2 9">Belongs to the OXA1/ALB3/YidC family.</text>
</comment>
<keyword evidence="5" id="KW-0809">Transit peptide</keyword>
<gene>
    <name evidence="12" type="ORF">H0235_010427</name>
</gene>
<evidence type="ECO:0000259" key="11">
    <source>
        <dbReference type="Pfam" id="PF02096"/>
    </source>
</evidence>
<reference evidence="12" key="1">
    <citation type="journal article" date="2020" name="G3 (Bethesda)">
        <title>High-Quality Assemblies for Three Invasive Social Wasps from the &lt;i&gt;Vespula&lt;/i&gt; Genus.</title>
        <authorList>
            <person name="Harrop T.W.R."/>
            <person name="Guhlin J."/>
            <person name="McLaughlin G.M."/>
            <person name="Permina E."/>
            <person name="Stockwell P."/>
            <person name="Gilligan J."/>
            <person name="Le Lec M.F."/>
            <person name="Gruber M.A.M."/>
            <person name="Quinn O."/>
            <person name="Lovegrove M."/>
            <person name="Duncan E.J."/>
            <person name="Remnant E.J."/>
            <person name="Van Eeckhoven J."/>
            <person name="Graham B."/>
            <person name="Knapp R.A."/>
            <person name="Langford K.W."/>
            <person name="Kronenberg Z."/>
            <person name="Press M.O."/>
            <person name="Eacker S.M."/>
            <person name="Wilson-Rankin E.E."/>
            <person name="Purcell J."/>
            <person name="Lester P.J."/>
            <person name="Dearden P.K."/>
        </authorList>
    </citation>
    <scope>NUCLEOTIDE SEQUENCE</scope>
    <source>
        <strain evidence="12">Volc-1</strain>
    </source>
</reference>
<evidence type="ECO:0000256" key="5">
    <source>
        <dbReference type="ARBA" id="ARBA00022946"/>
    </source>
</evidence>
<dbReference type="Pfam" id="PF02096">
    <property type="entry name" value="60KD_IMP"/>
    <property type="match status" value="1"/>
</dbReference>
<dbReference type="PANTHER" id="PTHR12428:SF66">
    <property type="entry name" value="MITOCHONDRIAL INNER MEMBRANE PROTEIN OXA1L"/>
    <property type="match status" value="1"/>
</dbReference>
<keyword evidence="8 10" id="KW-0472">Membrane</keyword>
<dbReference type="GO" id="GO:0005743">
    <property type="term" value="C:mitochondrial inner membrane"/>
    <property type="evidence" value="ECO:0007669"/>
    <property type="project" value="UniProtKB-SubCell"/>
</dbReference>
<evidence type="ECO:0000256" key="7">
    <source>
        <dbReference type="ARBA" id="ARBA00023128"/>
    </source>
</evidence>
<feature type="transmembrane region" description="Helical" evidence="10">
    <location>
        <begin position="162"/>
        <end position="184"/>
    </location>
</feature>
<feature type="transmembrane region" description="Helical" evidence="10">
    <location>
        <begin position="322"/>
        <end position="342"/>
    </location>
</feature>
<keyword evidence="13" id="KW-1185">Reference proteome</keyword>
<keyword evidence="3 9" id="KW-0812">Transmembrane</keyword>